<feature type="domain" description="Peptidase M48" evidence="12">
    <location>
        <begin position="101"/>
        <end position="315"/>
    </location>
</feature>
<evidence type="ECO:0000256" key="5">
    <source>
        <dbReference type="ARBA" id="ARBA00022723"/>
    </source>
</evidence>
<evidence type="ECO:0000256" key="11">
    <source>
        <dbReference type="SAM" id="Phobius"/>
    </source>
</evidence>
<dbReference type="RefSeq" id="WP_289410027.1">
    <property type="nucleotide sequence ID" value="NZ_JAUCDY010000003.1"/>
</dbReference>
<keyword evidence="2" id="KW-1003">Cell membrane</keyword>
<evidence type="ECO:0000256" key="8">
    <source>
        <dbReference type="ARBA" id="ARBA00022989"/>
    </source>
</evidence>
<evidence type="ECO:0000256" key="2">
    <source>
        <dbReference type="ARBA" id="ARBA00022475"/>
    </source>
</evidence>
<gene>
    <name evidence="13" type="ORF">QEZ41_03625</name>
</gene>
<dbReference type="Proteomes" id="UP001241056">
    <property type="component" value="Unassembled WGS sequence"/>
</dbReference>
<protein>
    <submittedName>
        <fullName evidence="13">M48 family metallopeptidase</fullName>
    </submittedName>
</protein>
<dbReference type="EMBL" id="JAUCDY010000003">
    <property type="protein sequence ID" value="MDM7857371.1"/>
    <property type="molecule type" value="Genomic_DNA"/>
</dbReference>
<evidence type="ECO:0000256" key="9">
    <source>
        <dbReference type="ARBA" id="ARBA00023049"/>
    </source>
</evidence>
<comment type="caution">
    <text evidence="13">The sequence shown here is derived from an EMBL/GenBank/DDBJ whole genome shotgun (WGS) entry which is preliminary data.</text>
</comment>
<evidence type="ECO:0000313" key="13">
    <source>
        <dbReference type="EMBL" id="MDM7857371.1"/>
    </source>
</evidence>
<dbReference type="InterPro" id="IPR001915">
    <property type="entry name" value="Peptidase_M48"/>
</dbReference>
<feature type="transmembrane region" description="Helical" evidence="11">
    <location>
        <begin position="178"/>
        <end position="196"/>
    </location>
</feature>
<evidence type="ECO:0000256" key="3">
    <source>
        <dbReference type="ARBA" id="ARBA00022670"/>
    </source>
</evidence>
<name>A0ABT7SMH7_9GAMM</name>
<comment type="cofactor">
    <cofactor evidence="1">
        <name>Zn(2+)</name>
        <dbReference type="ChEBI" id="CHEBI:29105"/>
    </cofactor>
</comment>
<accession>A0ABT7SMH7</accession>
<evidence type="ECO:0000256" key="1">
    <source>
        <dbReference type="ARBA" id="ARBA00001947"/>
    </source>
</evidence>
<keyword evidence="3" id="KW-0645">Protease</keyword>
<evidence type="ECO:0000259" key="12">
    <source>
        <dbReference type="Pfam" id="PF01435"/>
    </source>
</evidence>
<evidence type="ECO:0000256" key="6">
    <source>
        <dbReference type="ARBA" id="ARBA00022801"/>
    </source>
</evidence>
<evidence type="ECO:0000256" key="4">
    <source>
        <dbReference type="ARBA" id="ARBA00022692"/>
    </source>
</evidence>
<dbReference type="Gene3D" id="3.30.2010.10">
    <property type="entry name" value="Metalloproteases ('zincins'), catalytic domain"/>
    <property type="match status" value="1"/>
</dbReference>
<keyword evidence="4 11" id="KW-0812">Transmembrane</keyword>
<keyword evidence="5" id="KW-0479">Metal-binding</keyword>
<dbReference type="Pfam" id="PF01435">
    <property type="entry name" value="Peptidase_M48"/>
    <property type="match status" value="1"/>
</dbReference>
<dbReference type="InterPro" id="IPR050083">
    <property type="entry name" value="HtpX_protease"/>
</dbReference>
<proteinExistence type="predicted"/>
<feature type="transmembrane region" description="Helical" evidence="11">
    <location>
        <begin position="16"/>
        <end position="40"/>
    </location>
</feature>
<keyword evidence="7" id="KW-0862">Zinc</keyword>
<dbReference type="PANTHER" id="PTHR43221">
    <property type="entry name" value="PROTEASE HTPX"/>
    <property type="match status" value="1"/>
</dbReference>
<dbReference type="CDD" id="cd07340">
    <property type="entry name" value="M48B_Htpx_like"/>
    <property type="match status" value="1"/>
</dbReference>
<evidence type="ECO:0000313" key="14">
    <source>
        <dbReference type="Proteomes" id="UP001241056"/>
    </source>
</evidence>
<feature type="transmembrane region" description="Helical" evidence="11">
    <location>
        <begin position="216"/>
        <end position="239"/>
    </location>
</feature>
<sequence>MDFFKDQERARTNSKLLVVLFIVAVCMIIASIYLLFLVAFAYESGNYWHPKLLFWVSAGTLLLVSSGSLYKISQLTTGGGSAVAEAMGARLVQRETTDLLEQRLLNVVDEMAIASGISVPKVYVMDDETAINAFAAGSRPSEAVVAVTRGCLEQLSRDELQGVIGHEFSHIFNGDMRLNLRLMGILHGILIIALIGRVMMRVRTVRSRNNDARAQIALISFGLALFIIGYIGIFFGNLIKSAVSRQREFLADAAAVQFTRNPHGIAGALKKIAGIDATLLKTPNAEQASHMFFGQAVAGFMATHPPIQERIARIDPAFRALQKSTAQTASTTSAHPAAAGFAITPEAIRDSIGVVDQAHIDYAQQLIAQLPENIETALHSPQQAAQVIYALLIVHESDPQAVLLATLGNQQSDTIKHTLAHLPWLKQCSRTLWLPLVELALPAMRELSLTEREQVLKQTEALVRADGKVSLFEFALLAIMEYQLDSKKNHRSSGKQLSVRAIQADMNLLLSLLAHVGKKNRQQIEQAFAAATALAPLDGAWQLLEPKNINLKLLATILNRLNTLKYSFKAKLIQACTAAILSNGEVALVEAELLRAIGARLECPVPPLLVGQSL</sequence>
<organism evidence="13 14">
    <name type="scientific">Thiopseudomonas acetoxidans</name>
    <dbReference type="NCBI Taxonomy" id="3041622"/>
    <lineage>
        <taxon>Bacteria</taxon>
        <taxon>Pseudomonadati</taxon>
        <taxon>Pseudomonadota</taxon>
        <taxon>Gammaproteobacteria</taxon>
        <taxon>Pseudomonadales</taxon>
        <taxon>Pseudomonadaceae</taxon>
        <taxon>Thiopseudomonas</taxon>
    </lineage>
</organism>
<keyword evidence="14" id="KW-1185">Reference proteome</keyword>
<keyword evidence="10 11" id="KW-0472">Membrane</keyword>
<dbReference type="PANTHER" id="PTHR43221:SF2">
    <property type="entry name" value="PROTEASE HTPX HOMOLOG"/>
    <property type="match status" value="1"/>
</dbReference>
<feature type="transmembrane region" description="Helical" evidence="11">
    <location>
        <begin position="52"/>
        <end position="70"/>
    </location>
</feature>
<reference evidence="13 14" key="1">
    <citation type="submission" date="2023-06" db="EMBL/GenBank/DDBJ databases">
        <title>Thiopseudomonas sp. CY1220 draft genome sequence.</title>
        <authorList>
            <person name="Zhao G."/>
            <person name="An M."/>
        </authorList>
    </citation>
    <scope>NUCLEOTIDE SEQUENCE [LARGE SCALE GENOMIC DNA]</scope>
    <source>
        <strain evidence="13 14">CY1220</strain>
    </source>
</reference>
<evidence type="ECO:0000256" key="7">
    <source>
        <dbReference type="ARBA" id="ARBA00022833"/>
    </source>
</evidence>
<evidence type="ECO:0000256" key="10">
    <source>
        <dbReference type="ARBA" id="ARBA00023136"/>
    </source>
</evidence>
<keyword evidence="9" id="KW-0482">Metalloprotease</keyword>
<keyword evidence="8 11" id="KW-1133">Transmembrane helix</keyword>
<keyword evidence="6" id="KW-0378">Hydrolase</keyword>